<feature type="compositionally biased region" description="Polar residues" evidence="13">
    <location>
        <begin position="539"/>
        <end position="551"/>
    </location>
</feature>
<dbReference type="PANTHER" id="PTHR10643:SF2">
    <property type="entry name" value="KINETOCHORE PROTEIN NDC80 HOMOLOG"/>
    <property type="match status" value="1"/>
</dbReference>
<feature type="domain" description="Kinetochore protein Ndc80 CH" evidence="14">
    <location>
        <begin position="128"/>
        <end position="285"/>
    </location>
</feature>
<feature type="coiled-coil region" evidence="12">
    <location>
        <begin position="351"/>
        <end position="378"/>
    </location>
</feature>
<feature type="region of interest" description="Disordered" evidence="13">
    <location>
        <begin position="28"/>
        <end position="106"/>
    </location>
</feature>
<dbReference type="InterPro" id="IPR055260">
    <property type="entry name" value="Ndc80_CH"/>
</dbReference>
<dbReference type="InterPro" id="IPR038273">
    <property type="entry name" value="Ndc80_sf"/>
</dbReference>
<dbReference type="FunFam" id="1.10.418.30:FF:000001">
    <property type="entry name" value="Probable kinetochore protein ndc80"/>
    <property type="match status" value="1"/>
</dbReference>
<keyword evidence="6 11" id="KW-0995">Kinetochore</keyword>
<evidence type="ECO:0000256" key="12">
    <source>
        <dbReference type="SAM" id="Coils"/>
    </source>
</evidence>
<protein>
    <recommendedName>
        <fullName evidence="11">Kinetochore protein NDC80</fullName>
    </recommendedName>
</protein>
<feature type="coiled-coil region" evidence="12">
    <location>
        <begin position="410"/>
        <end position="507"/>
    </location>
</feature>
<evidence type="ECO:0000256" key="4">
    <source>
        <dbReference type="ARBA" id="ARBA00022618"/>
    </source>
</evidence>
<dbReference type="Gene3D" id="1.10.418.30">
    <property type="entry name" value="Ncd80 complex, Ncd80 subunit"/>
    <property type="match status" value="1"/>
</dbReference>
<sequence>MADQGLFSVRRPRETLAAINHNASAIPMPSSAMKRSTSVQNFQQAPHTGHARSTSGSRMSLAPGRPQQPVFQRSSSGSNIAEMGFTSTQRNSNGVFGGGGSAGTRKSYAPISTPAHAQSMAPDASTAQRRSSVYSARPSAAAGPFGGGVHQSFFVTAPGPAGIPADPRRLTVSSVKAQMAHELQDYLTHNNFEMEAKHSLTAKSLTSPTQKDFNMMFQWLYHRLDPAYRFLKNMDSEVPPLLKQLRYPFEKSIMKTQITAVGGNNWHTFLGLLHWMMQLAKMMDAYARGEYDEACAEAGVDVSGDRIIFDFLSDAYREWLSVDDDDEDEEAAAALLKPYVDRMAAKFDGANKHHLEQVEMLEAEAKSLADQIEELGRTGEREKKLDEQIQVFEEDRGKFEAYNNTVEAKIEKYLARQQLFETEIRNVEKELEDAEEERRQLQESVDAQGITIQDIDRMNADRERLQKGVEATLAKMEESRRKATERELEAEKKLEELESLIDKYNSLGYQIGIIPSTATNAKGIEYQLVLSVNDGAPNFTSSQMGRSSQDQPGGESERLLAGEGTGYAPHNLLNLDLKHTIKSHILTLRKDISERRNTLLEQDMNNHDLLDKIKEAMDDKLTEVEGLGHRVRAAEEEFEKTRELVGTQKSQSDAQIEKMEKELGRMRQGVVDSVQLMEQREINVTLEYEQLTLRAASLREELHTEIERMLNDVIKFKVHIQKSLEDYEGFVAEEVDRECAGMEEEDAAADAEMDEELADD</sequence>
<evidence type="ECO:0000256" key="11">
    <source>
        <dbReference type="RuleBase" id="RU368072"/>
    </source>
</evidence>
<evidence type="ECO:0000256" key="10">
    <source>
        <dbReference type="ARBA" id="ARBA00023328"/>
    </source>
</evidence>
<keyword evidence="9 11" id="KW-0131">Cell cycle</keyword>
<feature type="compositionally biased region" description="Polar residues" evidence="13">
    <location>
        <begin position="69"/>
        <end position="93"/>
    </location>
</feature>
<gene>
    <name evidence="15" type="ORF">K402DRAFT_376455</name>
</gene>
<dbReference type="Pfam" id="PF03801">
    <property type="entry name" value="Ndc80_HEC"/>
    <property type="match status" value="1"/>
</dbReference>
<feature type="compositionally biased region" description="Polar residues" evidence="13">
    <location>
        <begin position="33"/>
        <end position="58"/>
    </location>
</feature>
<feature type="region of interest" description="Disordered" evidence="13">
    <location>
        <begin position="539"/>
        <end position="564"/>
    </location>
</feature>
<dbReference type="GO" id="GO:0031262">
    <property type="term" value="C:Ndc80 complex"/>
    <property type="evidence" value="ECO:0007669"/>
    <property type="project" value="UniProtKB-UniRule"/>
</dbReference>
<keyword evidence="7 12" id="KW-0175">Coiled coil</keyword>
<evidence type="ECO:0000256" key="3">
    <source>
        <dbReference type="ARBA" id="ARBA00022454"/>
    </source>
</evidence>
<evidence type="ECO:0000313" key="16">
    <source>
        <dbReference type="Proteomes" id="UP000800041"/>
    </source>
</evidence>
<evidence type="ECO:0000256" key="5">
    <source>
        <dbReference type="ARBA" id="ARBA00022776"/>
    </source>
</evidence>
<dbReference type="InterPro" id="IPR005550">
    <property type="entry name" value="Kinetochore_Ndc80"/>
</dbReference>
<dbReference type="GO" id="GO:0051301">
    <property type="term" value="P:cell division"/>
    <property type="evidence" value="ECO:0007669"/>
    <property type="project" value="UniProtKB-UniRule"/>
</dbReference>
<keyword evidence="10 11" id="KW-0137">Centromere</keyword>
<comment type="function">
    <text evidence="1 11">Acts as a component of the essential kinetochore-associated NDC80 complex, which is required for chromosome segregation and spindle checkpoint activity.</text>
</comment>
<dbReference type="GO" id="GO:0005634">
    <property type="term" value="C:nucleus"/>
    <property type="evidence" value="ECO:0007669"/>
    <property type="project" value="UniProtKB-SubCell"/>
</dbReference>
<comment type="subcellular location">
    <subcellularLocation>
        <location evidence="11">Chromosome</location>
        <location evidence="11">Centromere</location>
        <location evidence="11">Kinetochore</location>
    </subcellularLocation>
    <subcellularLocation>
        <location evidence="11">Nucleus</location>
    </subcellularLocation>
</comment>
<evidence type="ECO:0000256" key="13">
    <source>
        <dbReference type="SAM" id="MobiDB-lite"/>
    </source>
</evidence>
<evidence type="ECO:0000256" key="9">
    <source>
        <dbReference type="ARBA" id="ARBA00023306"/>
    </source>
</evidence>
<evidence type="ECO:0000313" key="15">
    <source>
        <dbReference type="EMBL" id="KAF1987116.1"/>
    </source>
</evidence>
<keyword evidence="4 11" id="KW-0132">Cell division</keyword>
<keyword evidence="5 11" id="KW-0498">Mitosis</keyword>
<dbReference type="OrthoDB" id="7459479at2759"/>
<comment type="subunit">
    <text evidence="11">Component of the NDC80 complex.</text>
</comment>
<dbReference type="EMBL" id="ML977154">
    <property type="protein sequence ID" value="KAF1987116.1"/>
    <property type="molecule type" value="Genomic_DNA"/>
</dbReference>
<dbReference type="Proteomes" id="UP000800041">
    <property type="component" value="Unassembled WGS sequence"/>
</dbReference>
<dbReference type="AlphaFoldDB" id="A0A6G1H1M2"/>
<evidence type="ECO:0000256" key="7">
    <source>
        <dbReference type="ARBA" id="ARBA00023054"/>
    </source>
</evidence>
<reference evidence="15" key="1">
    <citation type="journal article" date="2020" name="Stud. Mycol.">
        <title>101 Dothideomycetes genomes: a test case for predicting lifestyles and emergence of pathogens.</title>
        <authorList>
            <person name="Haridas S."/>
            <person name="Albert R."/>
            <person name="Binder M."/>
            <person name="Bloem J."/>
            <person name="Labutti K."/>
            <person name="Salamov A."/>
            <person name="Andreopoulos B."/>
            <person name="Baker S."/>
            <person name="Barry K."/>
            <person name="Bills G."/>
            <person name="Bluhm B."/>
            <person name="Cannon C."/>
            <person name="Castanera R."/>
            <person name="Culley D."/>
            <person name="Daum C."/>
            <person name="Ezra D."/>
            <person name="Gonzalez J."/>
            <person name="Henrissat B."/>
            <person name="Kuo A."/>
            <person name="Liang C."/>
            <person name="Lipzen A."/>
            <person name="Lutzoni F."/>
            <person name="Magnuson J."/>
            <person name="Mondo S."/>
            <person name="Nolan M."/>
            <person name="Ohm R."/>
            <person name="Pangilinan J."/>
            <person name="Park H.-J."/>
            <person name="Ramirez L."/>
            <person name="Alfaro M."/>
            <person name="Sun H."/>
            <person name="Tritt A."/>
            <person name="Yoshinaga Y."/>
            <person name="Zwiers L.-H."/>
            <person name="Turgeon B."/>
            <person name="Goodwin S."/>
            <person name="Spatafora J."/>
            <person name="Crous P."/>
            <person name="Grigoriev I."/>
        </authorList>
    </citation>
    <scope>NUCLEOTIDE SEQUENCE</scope>
    <source>
        <strain evidence="15">CBS 113979</strain>
    </source>
</reference>
<name>A0A6G1H1M2_9PEZI</name>
<evidence type="ECO:0000256" key="8">
    <source>
        <dbReference type="ARBA" id="ARBA00023242"/>
    </source>
</evidence>
<dbReference type="GO" id="GO:0051315">
    <property type="term" value="P:attachment of mitotic spindle microtubules to kinetochore"/>
    <property type="evidence" value="ECO:0007669"/>
    <property type="project" value="UniProtKB-UniRule"/>
</dbReference>
<proteinExistence type="inferred from homology"/>
<evidence type="ECO:0000259" key="14">
    <source>
        <dbReference type="Pfam" id="PF03801"/>
    </source>
</evidence>
<dbReference type="PANTHER" id="PTHR10643">
    <property type="entry name" value="KINETOCHORE PROTEIN NDC80"/>
    <property type="match status" value="1"/>
</dbReference>
<accession>A0A6G1H1M2</accession>
<evidence type="ECO:0000256" key="1">
    <source>
        <dbReference type="ARBA" id="ARBA00002772"/>
    </source>
</evidence>
<evidence type="ECO:0000256" key="6">
    <source>
        <dbReference type="ARBA" id="ARBA00022838"/>
    </source>
</evidence>
<keyword evidence="16" id="KW-1185">Reference proteome</keyword>
<comment type="similarity">
    <text evidence="2 11">Belongs to the NDC80/HEC1 family.</text>
</comment>
<evidence type="ECO:0000256" key="2">
    <source>
        <dbReference type="ARBA" id="ARBA00007050"/>
    </source>
</evidence>
<keyword evidence="3 11" id="KW-0158">Chromosome</keyword>
<organism evidence="15 16">
    <name type="scientific">Aulographum hederae CBS 113979</name>
    <dbReference type="NCBI Taxonomy" id="1176131"/>
    <lineage>
        <taxon>Eukaryota</taxon>
        <taxon>Fungi</taxon>
        <taxon>Dikarya</taxon>
        <taxon>Ascomycota</taxon>
        <taxon>Pezizomycotina</taxon>
        <taxon>Dothideomycetes</taxon>
        <taxon>Pleosporomycetidae</taxon>
        <taxon>Aulographales</taxon>
        <taxon>Aulographaceae</taxon>
    </lineage>
</organism>
<keyword evidence="8 11" id="KW-0539">Nucleus</keyword>